<dbReference type="RefSeq" id="XP_033422054.1">
    <property type="nucleotide sequence ID" value="XM_033574036.1"/>
</dbReference>
<dbReference type="EMBL" id="QUQM01000005">
    <property type="protein sequence ID" value="KAA8642692.1"/>
    <property type="molecule type" value="Genomic_DNA"/>
</dbReference>
<evidence type="ECO:0000313" key="2">
    <source>
        <dbReference type="Proteomes" id="UP000324241"/>
    </source>
</evidence>
<accession>A0A5M9M6L3</accession>
<evidence type="ECO:0000313" key="1">
    <source>
        <dbReference type="EMBL" id="KAA8642692.1"/>
    </source>
</evidence>
<proteinExistence type="predicted"/>
<name>A0A5M9M6L3_9EURO</name>
<dbReference type="GeneID" id="54332146"/>
<comment type="caution">
    <text evidence="1">The sequence shown here is derived from an EMBL/GenBank/DDBJ whole genome shotgun (WGS) entry which is preliminary data.</text>
</comment>
<dbReference type="Proteomes" id="UP000324241">
    <property type="component" value="Unassembled WGS sequence"/>
</dbReference>
<organism evidence="1 2">
    <name type="scientific">Aspergillus tanneri</name>
    <dbReference type="NCBI Taxonomy" id="1220188"/>
    <lineage>
        <taxon>Eukaryota</taxon>
        <taxon>Fungi</taxon>
        <taxon>Dikarya</taxon>
        <taxon>Ascomycota</taxon>
        <taxon>Pezizomycotina</taxon>
        <taxon>Eurotiomycetes</taxon>
        <taxon>Eurotiomycetidae</taxon>
        <taxon>Eurotiales</taxon>
        <taxon>Aspergillaceae</taxon>
        <taxon>Aspergillus</taxon>
        <taxon>Aspergillus subgen. Circumdati</taxon>
    </lineage>
</organism>
<gene>
    <name evidence="1" type="ORF">ATNIH1004_009444</name>
</gene>
<reference evidence="1 2" key="1">
    <citation type="submission" date="2019-08" db="EMBL/GenBank/DDBJ databases">
        <title>The genome sequence of a newly discovered highly antifungal drug resistant Aspergillus species, Aspergillus tanneri NIH 1004.</title>
        <authorList>
            <person name="Mounaud S."/>
            <person name="Singh I."/>
            <person name="Joardar V."/>
            <person name="Pakala S."/>
            <person name="Pakala S."/>
            <person name="Venepally P."/>
            <person name="Chung J.K."/>
            <person name="Losada L."/>
            <person name="Nierman W.C."/>
        </authorList>
    </citation>
    <scope>NUCLEOTIDE SEQUENCE [LARGE SCALE GENOMIC DNA]</scope>
    <source>
        <strain evidence="1 2">NIH1004</strain>
    </source>
</reference>
<dbReference type="AlphaFoldDB" id="A0A5M9M6L3"/>
<sequence>MGPGVGGIGTARELLLADDGTGAGVGGVGTGSVRHWTVDGDCTGWGRSTVYGDCMGDGCYVSDTQRTWSVGEVRNRTSAGRRIPRANSRRVRGLSIYITPGACVP</sequence>
<protein>
    <submittedName>
        <fullName evidence="1">Uncharacterized protein</fullName>
    </submittedName>
</protein>